<dbReference type="Proteomes" id="UP000053352">
    <property type="component" value="Unassembled WGS sequence"/>
</dbReference>
<evidence type="ECO:0000313" key="2">
    <source>
        <dbReference type="Proteomes" id="UP000053352"/>
    </source>
</evidence>
<organism evidence="1 2">
    <name type="scientific">Pyrodictium occultum</name>
    <dbReference type="NCBI Taxonomy" id="2309"/>
    <lineage>
        <taxon>Archaea</taxon>
        <taxon>Thermoproteota</taxon>
        <taxon>Thermoprotei</taxon>
        <taxon>Desulfurococcales</taxon>
        <taxon>Pyrodictiaceae</taxon>
        <taxon>Pyrodictium</taxon>
    </lineage>
</organism>
<name>A0A0V8RU46_PYROC</name>
<keyword evidence="1" id="KW-0648">Protein biosynthesis</keyword>
<gene>
    <name evidence="1" type="ORF">CF15_01390</name>
</gene>
<comment type="caution">
    <text evidence="1">The sequence shown here is derived from an EMBL/GenBank/DDBJ whole genome shotgun (WGS) entry which is preliminary data.</text>
</comment>
<keyword evidence="1" id="KW-0251">Elongation factor</keyword>
<keyword evidence="2" id="KW-1185">Reference proteome</keyword>
<dbReference type="AlphaFoldDB" id="A0A0V8RU46"/>
<dbReference type="OrthoDB" id="4111at2157"/>
<accession>A0A0V8RU46</accession>
<reference evidence="1 2" key="1">
    <citation type="submission" date="2015-11" db="EMBL/GenBank/DDBJ databases">
        <title>Genome sequence of Pyrodictium occultum PL-19, a marine hyperthermophilic archaeon isolated from Volcano, Italy.</title>
        <authorList>
            <person name="Utturkar S."/>
            <person name="Huber H."/>
            <person name="Leptihn S."/>
            <person name="Brown S."/>
            <person name="Stetter K.O."/>
            <person name="Podar M."/>
        </authorList>
    </citation>
    <scope>NUCLEOTIDE SEQUENCE [LARGE SCALE GENOMIC DNA]</scope>
    <source>
        <strain evidence="1 2">PL-19</strain>
    </source>
</reference>
<proteinExistence type="predicted"/>
<protein>
    <submittedName>
        <fullName evidence="1">Transcription elongation factor</fullName>
    </submittedName>
</protein>
<dbReference type="GO" id="GO:0006353">
    <property type="term" value="P:DNA-templated transcription termination"/>
    <property type="evidence" value="ECO:0007669"/>
    <property type="project" value="UniProtKB-KW"/>
</dbReference>
<sequence length="173" mass="19877">MPLDYVCVKSGVLCPRCQGLIDSGVVDEREVDIMKALIELEEDEGMRILKKATYYKAYFIDDDMVIIVMDLGVGTSVPVFTKYARELEQRLRERLGKRVKIIPKASDVRGLATHLLYPVRILGVNTLWLPDGSIEYVVRIPRRDERRLGKAKEMYERILSELLGKKTRIKSGY</sequence>
<dbReference type="STRING" id="2309.CF15_01390"/>
<evidence type="ECO:0000313" key="1">
    <source>
        <dbReference type="EMBL" id="KSW11523.1"/>
    </source>
</evidence>
<dbReference type="GO" id="GO:0003746">
    <property type="term" value="F:translation elongation factor activity"/>
    <property type="evidence" value="ECO:0007669"/>
    <property type="project" value="UniProtKB-KW"/>
</dbReference>
<dbReference type="GO" id="GO:0003723">
    <property type="term" value="F:RNA binding"/>
    <property type="evidence" value="ECO:0007669"/>
    <property type="project" value="UniProtKB-KW"/>
</dbReference>
<dbReference type="EMBL" id="LNTB01000001">
    <property type="protein sequence ID" value="KSW11523.1"/>
    <property type="molecule type" value="Genomic_DNA"/>
</dbReference>